<keyword evidence="8" id="KW-0472">Membrane</keyword>
<evidence type="ECO:0000256" key="4">
    <source>
        <dbReference type="ARBA" id="ARBA00022475"/>
    </source>
</evidence>
<dbReference type="InterPro" id="IPR050095">
    <property type="entry name" value="ECF_ABC_transporter_ATP-bd"/>
</dbReference>
<dbReference type="InterPro" id="IPR003439">
    <property type="entry name" value="ABC_transporter-like_ATP-bd"/>
</dbReference>
<protein>
    <submittedName>
        <fullName evidence="10">Cobalt ABC transporter ATP-binding protein</fullName>
    </submittedName>
</protein>
<evidence type="ECO:0000313" key="11">
    <source>
        <dbReference type="Proteomes" id="UP000288197"/>
    </source>
</evidence>
<dbReference type="RefSeq" id="WP_114289999.1">
    <property type="nucleotide sequence ID" value="NZ_CP122523.1"/>
</dbReference>
<dbReference type="GO" id="GO:0042626">
    <property type="term" value="F:ATPase-coupled transmembrane transporter activity"/>
    <property type="evidence" value="ECO:0007669"/>
    <property type="project" value="TreeGrafter"/>
</dbReference>
<dbReference type="PANTHER" id="PTHR43553">
    <property type="entry name" value="HEAVY METAL TRANSPORTER"/>
    <property type="match status" value="1"/>
</dbReference>
<dbReference type="SUPFAM" id="SSF52540">
    <property type="entry name" value="P-loop containing nucleoside triphosphate hydrolases"/>
    <property type="match status" value="2"/>
</dbReference>
<keyword evidence="5" id="KW-0547">Nucleotide-binding</keyword>
<dbReference type="PANTHER" id="PTHR43553:SF27">
    <property type="entry name" value="ENERGY-COUPLING FACTOR TRANSPORTER ATP-BINDING PROTEIN ECFA2"/>
    <property type="match status" value="1"/>
</dbReference>
<dbReference type="AlphaFoldDB" id="A0A369AUB7"/>
<evidence type="ECO:0000256" key="8">
    <source>
        <dbReference type="ARBA" id="ARBA00023136"/>
    </source>
</evidence>
<organism evidence="10 11">
    <name type="scientific">Vagococcus fluvialis</name>
    <dbReference type="NCBI Taxonomy" id="2738"/>
    <lineage>
        <taxon>Bacteria</taxon>
        <taxon>Bacillati</taxon>
        <taxon>Bacillota</taxon>
        <taxon>Bacilli</taxon>
        <taxon>Lactobacillales</taxon>
        <taxon>Enterococcaceae</taxon>
        <taxon>Vagococcus</taxon>
    </lineage>
</organism>
<dbReference type="InterPro" id="IPR027417">
    <property type="entry name" value="P-loop_NTPase"/>
</dbReference>
<keyword evidence="4" id="KW-1003">Cell membrane</keyword>
<dbReference type="GO" id="GO:0016887">
    <property type="term" value="F:ATP hydrolysis activity"/>
    <property type="evidence" value="ECO:0007669"/>
    <property type="project" value="InterPro"/>
</dbReference>
<dbReference type="CDD" id="cd03225">
    <property type="entry name" value="ABC_cobalt_CbiO_domain1"/>
    <property type="match status" value="2"/>
</dbReference>
<feature type="domain" description="ABC transporter" evidence="9">
    <location>
        <begin position="3"/>
        <end position="236"/>
    </location>
</feature>
<comment type="similarity">
    <text evidence="2">Belongs to the ABC transporter superfamily.</text>
</comment>
<keyword evidence="3" id="KW-0813">Transport</keyword>
<evidence type="ECO:0000256" key="2">
    <source>
        <dbReference type="ARBA" id="ARBA00005417"/>
    </source>
</evidence>
<evidence type="ECO:0000256" key="3">
    <source>
        <dbReference type="ARBA" id="ARBA00022448"/>
    </source>
</evidence>
<feature type="domain" description="ABC transporter" evidence="9">
    <location>
        <begin position="241"/>
        <end position="464"/>
    </location>
</feature>
<dbReference type="InterPro" id="IPR015856">
    <property type="entry name" value="ABC_transpr_CbiO/EcfA_su"/>
</dbReference>
<evidence type="ECO:0000256" key="6">
    <source>
        <dbReference type="ARBA" id="ARBA00022840"/>
    </source>
</evidence>
<name>A0A369AUB7_9ENTE</name>
<keyword evidence="11" id="KW-1185">Reference proteome</keyword>
<dbReference type="OrthoDB" id="501320at2"/>
<dbReference type="GO" id="GO:0005524">
    <property type="term" value="F:ATP binding"/>
    <property type="evidence" value="ECO:0007669"/>
    <property type="project" value="UniProtKB-KW"/>
</dbReference>
<dbReference type="Proteomes" id="UP000288197">
    <property type="component" value="Unassembled WGS sequence"/>
</dbReference>
<evidence type="ECO:0000256" key="1">
    <source>
        <dbReference type="ARBA" id="ARBA00004202"/>
    </source>
</evidence>
<dbReference type="EMBL" id="NGJX01000009">
    <property type="protein sequence ID" value="RSU01082.1"/>
    <property type="molecule type" value="Genomic_DNA"/>
</dbReference>
<evidence type="ECO:0000259" key="9">
    <source>
        <dbReference type="PROSITE" id="PS50893"/>
    </source>
</evidence>
<evidence type="ECO:0000313" key="10">
    <source>
        <dbReference type="EMBL" id="RSU01082.1"/>
    </source>
</evidence>
<accession>A0A369AUB7</accession>
<gene>
    <name evidence="10" type="ORF">CBF32_09480</name>
</gene>
<dbReference type="SMART" id="SM00382">
    <property type="entry name" value="AAA"/>
    <property type="match status" value="2"/>
</dbReference>
<evidence type="ECO:0000256" key="7">
    <source>
        <dbReference type="ARBA" id="ARBA00022967"/>
    </source>
</evidence>
<dbReference type="GO" id="GO:0043190">
    <property type="term" value="C:ATP-binding cassette (ABC) transporter complex"/>
    <property type="evidence" value="ECO:0007669"/>
    <property type="project" value="TreeGrafter"/>
</dbReference>
<proteinExistence type="inferred from homology"/>
<comment type="subcellular location">
    <subcellularLocation>
        <location evidence="1">Cell membrane</location>
        <topology evidence="1">Peripheral membrane protein</topology>
    </subcellularLocation>
</comment>
<dbReference type="PROSITE" id="PS50893">
    <property type="entry name" value="ABC_TRANSPORTER_2"/>
    <property type="match status" value="2"/>
</dbReference>
<dbReference type="Pfam" id="PF00005">
    <property type="entry name" value="ABC_tran"/>
    <property type="match status" value="2"/>
</dbReference>
<keyword evidence="7" id="KW-1278">Translocase</keyword>
<dbReference type="GeneID" id="63146873"/>
<sequence length="464" mass="52612">MKVELDNLSFKRGEQYIFKHLNYGFHPGTFNILRGDSGSGKSTLLRVIAGFANLEFDGQVLIDGISQHSLPISQRASKVGMVFQNPNQQFTMRTLRREITFALENLGLNYDQIQERLKQATYLSKTERFLDQDLVSLSGGEKQRASITVLLAMDAPILLLDEPFASIDENSRYELIKLLAELRDLGKTIILCDHDLSGYEHMVDQVVTLSNNELSQENLSILSNKPTITLSKSKTNQTGLLQLEKLSYSQGKRTLLSPTNYTFNKGITTITGDNGVGKSTLLSAIVQQQKYQGNMFLSGTKIKKRKSLYQEVTLAVQDATHQFVQLTPKEELAFNIQLNEEQQKKQMAVLEELGLIDKLEGSLFHLSEGQKKMIQLTTMLTLERKLLLLDEPFTGLDEKACRIFMDWMLEKSKEQSFIIVSHRLAPLSGHSDYHVSLKNKQLNFVGETSQREGEKREYSQNQYA</sequence>
<evidence type="ECO:0000256" key="5">
    <source>
        <dbReference type="ARBA" id="ARBA00022741"/>
    </source>
</evidence>
<dbReference type="InterPro" id="IPR003593">
    <property type="entry name" value="AAA+_ATPase"/>
</dbReference>
<dbReference type="Gene3D" id="3.40.50.300">
    <property type="entry name" value="P-loop containing nucleotide triphosphate hydrolases"/>
    <property type="match status" value="2"/>
</dbReference>
<keyword evidence="6 10" id="KW-0067">ATP-binding</keyword>
<comment type="caution">
    <text evidence="10">The sequence shown here is derived from an EMBL/GenBank/DDBJ whole genome shotgun (WGS) entry which is preliminary data.</text>
</comment>
<reference evidence="10 11" key="1">
    <citation type="submission" date="2017-05" db="EMBL/GenBank/DDBJ databases">
        <title>Vagococcus spp. assemblies.</title>
        <authorList>
            <person name="Gulvik C.A."/>
        </authorList>
    </citation>
    <scope>NUCLEOTIDE SEQUENCE [LARGE SCALE GENOMIC DNA]</scope>
    <source>
        <strain evidence="10 11">NCFB 2497</strain>
    </source>
</reference>